<dbReference type="AlphaFoldDB" id="A0A367LC24"/>
<keyword evidence="3 6" id="KW-1133">Transmembrane helix</keyword>
<evidence type="ECO:0000256" key="6">
    <source>
        <dbReference type="SAM" id="Phobius"/>
    </source>
</evidence>
<dbReference type="Proteomes" id="UP000253664">
    <property type="component" value="Unassembled WGS sequence"/>
</dbReference>
<comment type="subcellular location">
    <subcellularLocation>
        <location evidence="1">Membrane</location>
        <topology evidence="1">Multi-pass membrane protein</topology>
    </subcellularLocation>
</comment>
<dbReference type="EMBL" id="LKCN02000008">
    <property type="protein sequence ID" value="RCI11966.1"/>
    <property type="molecule type" value="Genomic_DNA"/>
</dbReference>
<evidence type="ECO:0000313" key="8">
    <source>
        <dbReference type="Proteomes" id="UP000253664"/>
    </source>
</evidence>
<evidence type="ECO:0000256" key="4">
    <source>
        <dbReference type="ARBA" id="ARBA00023136"/>
    </source>
</evidence>
<accession>A0A367LC24</accession>
<feature type="transmembrane region" description="Helical" evidence="6">
    <location>
        <begin position="85"/>
        <end position="103"/>
    </location>
</feature>
<dbReference type="PANTHER" id="PTHR35042:SF1">
    <property type="entry name" value="DUF1772-DOMAIN-CONTAINING PROTEIN"/>
    <property type="match status" value="1"/>
</dbReference>
<evidence type="ECO:0000256" key="5">
    <source>
        <dbReference type="ARBA" id="ARBA00034313"/>
    </source>
</evidence>
<dbReference type="Pfam" id="PF08592">
    <property type="entry name" value="Anthrone_oxy"/>
    <property type="match status" value="1"/>
</dbReference>
<name>A0A367LC24_9HYPO</name>
<evidence type="ECO:0000256" key="1">
    <source>
        <dbReference type="ARBA" id="ARBA00004141"/>
    </source>
</evidence>
<keyword evidence="4 6" id="KW-0472">Membrane</keyword>
<comment type="similarity">
    <text evidence="5">Belongs to the anthrone oxygenase family.</text>
</comment>
<protein>
    <recommendedName>
        <fullName evidence="9">DUF1772 domain-containing protein</fullName>
    </recommendedName>
</protein>
<reference evidence="7 8" key="1">
    <citation type="journal article" date="2015" name="BMC Genomics">
        <title>Insights from the genome of Ophiocordyceps polyrhachis-furcata to pathogenicity and host specificity in insect fungi.</title>
        <authorList>
            <person name="Wichadakul D."/>
            <person name="Kobmoo N."/>
            <person name="Ingsriswang S."/>
            <person name="Tangphatsornruang S."/>
            <person name="Chantasingh D."/>
            <person name="Luangsa-ard J.J."/>
            <person name="Eurwilaichitr L."/>
        </authorList>
    </citation>
    <scope>NUCLEOTIDE SEQUENCE [LARGE SCALE GENOMIC DNA]</scope>
    <source>
        <strain evidence="7 8">BCC 54312</strain>
    </source>
</reference>
<evidence type="ECO:0000256" key="2">
    <source>
        <dbReference type="ARBA" id="ARBA00022692"/>
    </source>
</evidence>
<keyword evidence="8" id="KW-1185">Reference proteome</keyword>
<organism evidence="7 8">
    <name type="scientific">Ophiocordyceps polyrhachis-furcata BCC 54312</name>
    <dbReference type="NCBI Taxonomy" id="1330021"/>
    <lineage>
        <taxon>Eukaryota</taxon>
        <taxon>Fungi</taxon>
        <taxon>Dikarya</taxon>
        <taxon>Ascomycota</taxon>
        <taxon>Pezizomycotina</taxon>
        <taxon>Sordariomycetes</taxon>
        <taxon>Hypocreomycetidae</taxon>
        <taxon>Hypocreales</taxon>
        <taxon>Ophiocordycipitaceae</taxon>
        <taxon>Ophiocordyceps</taxon>
    </lineage>
</organism>
<evidence type="ECO:0000313" key="7">
    <source>
        <dbReference type="EMBL" id="RCI11966.1"/>
    </source>
</evidence>
<dbReference type="PANTHER" id="PTHR35042">
    <property type="entry name" value="ANTHRONE OXYGENASE ENCC"/>
    <property type="match status" value="1"/>
</dbReference>
<dbReference type="InterPro" id="IPR013901">
    <property type="entry name" value="Anthrone_oxy"/>
</dbReference>
<sequence length="161" mass="16903">MRFTAPPLIAVATGIVGSAWASGVIMAFSIAAPAAAKTSPDAAATAKVWREFYARGANLMPKVVTVVFLSYAYAAYAVRDRGGRWAGFVAAACSALSIVPYTFTLMKKTNAALHQAAARTPDDSSRVYSLVDTWTGLNFARGLLPLAGTVLGIKSLLDNTL</sequence>
<evidence type="ECO:0000256" key="3">
    <source>
        <dbReference type="ARBA" id="ARBA00022989"/>
    </source>
</evidence>
<keyword evidence="2 6" id="KW-0812">Transmembrane</keyword>
<dbReference type="OrthoDB" id="5585685at2759"/>
<proteinExistence type="inferred from homology"/>
<feature type="transmembrane region" description="Helical" evidence="6">
    <location>
        <begin position="60"/>
        <end position="78"/>
    </location>
</feature>
<gene>
    <name evidence="7" type="ORF">L249_4579</name>
</gene>
<dbReference type="GO" id="GO:0016020">
    <property type="term" value="C:membrane"/>
    <property type="evidence" value="ECO:0007669"/>
    <property type="project" value="UniProtKB-SubCell"/>
</dbReference>
<comment type="caution">
    <text evidence="7">The sequence shown here is derived from an EMBL/GenBank/DDBJ whole genome shotgun (WGS) entry which is preliminary data.</text>
</comment>
<evidence type="ECO:0008006" key="9">
    <source>
        <dbReference type="Google" id="ProtNLM"/>
    </source>
</evidence>